<reference evidence="2" key="1">
    <citation type="submission" date="2020-02" db="EMBL/GenBank/DDBJ databases">
        <authorList>
            <person name="Meier V. D."/>
        </authorList>
    </citation>
    <scope>NUCLEOTIDE SEQUENCE</scope>
    <source>
        <strain evidence="2">AVDCRST_MAG17</strain>
    </source>
</reference>
<proteinExistence type="predicted"/>
<keyword evidence="1" id="KW-0472">Membrane</keyword>
<evidence type="ECO:0000256" key="1">
    <source>
        <dbReference type="SAM" id="Phobius"/>
    </source>
</evidence>
<dbReference type="AlphaFoldDB" id="A0A6J4RU48"/>
<keyword evidence="1" id="KW-1133">Transmembrane helix</keyword>
<protein>
    <submittedName>
        <fullName evidence="2">Uncharacterized protein</fullName>
    </submittedName>
</protein>
<accession>A0A6J4RU48</accession>
<sequence length="132" mass="14016">MRSGHRDLVAAGLLAFGIYNLALGALMVVAPGLFFEVIGPFGTRNDHYTRDTATFSLALGAITLVAVRRASWRAPVLAVLAVQFTLHALNHLADINAARPPAAGPVDFALITIGALLASLLAVRAFREEGRR</sequence>
<evidence type="ECO:0000313" key="2">
    <source>
        <dbReference type="EMBL" id="CAA9481584.1"/>
    </source>
</evidence>
<feature type="transmembrane region" description="Helical" evidence="1">
    <location>
        <begin position="48"/>
        <end position="67"/>
    </location>
</feature>
<feature type="transmembrane region" description="Helical" evidence="1">
    <location>
        <begin position="74"/>
        <end position="93"/>
    </location>
</feature>
<dbReference type="EMBL" id="CADCVV010000011">
    <property type="protein sequence ID" value="CAA9481584.1"/>
    <property type="molecule type" value="Genomic_DNA"/>
</dbReference>
<gene>
    <name evidence="2" type="ORF">AVDCRST_MAG17-203</name>
</gene>
<keyword evidence="1" id="KW-0812">Transmembrane</keyword>
<feature type="transmembrane region" description="Helical" evidence="1">
    <location>
        <begin position="108"/>
        <end position="126"/>
    </location>
</feature>
<organism evidence="2">
    <name type="scientific">uncultured Solirubrobacterales bacterium</name>
    <dbReference type="NCBI Taxonomy" id="768556"/>
    <lineage>
        <taxon>Bacteria</taxon>
        <taxon>Bacillati</taxon>
        <taxon>Actinomycetota</taxon>
        <taxon>Thermoleophilia</taxon>
        <taxon>Solirubrobacterales</taxon>
        <taxon>environmental samples</taxon>
    </lineage>
</organism>
<name>A0A6J4RU48_9ACTN</name>